<feature type="region of interest" description="Disordered" evidence="1">
    <location>
        <begin position="74"/>
        <end position="97"/>
    </location>
</feature>
<sequence length="97" mass="10962">MTASGSANETVRSVAAAVNSVRTNDSRSTSRWRAVTLADRSRTTRRLSVRSASVWFAAARRLPPSAFPRRWTRSAWRRSSRANRRARTSLPFSRAVR</sequence>
<feature type="compositionally biased region" description="Basic residues" evidence="1">
    <location>
        <begin position="74"/>
        <end position="87"/>
    </location>
</feature>
<dbReference type="Proteomes" id="UP001596407">
    <property type="component" value="Unassembled WGS sequence"/>
</dbReference>
<comment type="caution">
    <text evidence="2">The sequence shown here is derived from an EMBL/GenBank/DDBJ whole genome shotgun (WGS) entry which is preliminary data.</text>
</comment>
<proteinExistence type="predicted"/>
<dbReference type="AlphaFoldDB" id="A0ABD5WIV5"/>
<organism evidence="2 3">
    <name type="scientific">Halorussus caseinilyticus</name>
    <dbReference type="NCBI Taxonomy" id="3034025"/>
    <lineage>
        <taxon>Archaea</taxon>
        <taxon>Methanobacteriati</taxon>
        <taxon>Methanobacteriota</taxon>
        <taxon>Stenosarchaea group</taxon>
        <taxon>Halobacteria</taxon>
        <taxon>Halobacteriales</taxon>
        <taxon>Haladaptataceae</taxon>
        <taxon>Halorussus</taxon>
    </lineage>
</organism>
<name>A0ABD5WIV5_9EURY</name>
<accession>A0ABD5WIV5</accession>
<dbReference type="EMBL" id="JBHSZH010000001">
    <property type="protein sequence ID" value="MFC7079067.1"/>
    <property type="molecule type" value="Genomic_DNA"/>
</dbReference>
<keyword evidence="3" id="KW-1185">Reference proteome</keyword>
<reference evidence="2 3" key="1">
    <citation type="journal article" date="2019" name="Int. J. Syst. Evol. Microbiol.">
        <title>The Global Catalogue of Microorganisms (GCM) 10K type strain sequencing project: providing services to taxonomists for standard genome sequencing and annotation.</title>
        <authorList>
            <consortium name="The Broad Institute Genomics Platform"/>
            <consortium name="The Broad Institute Genome Sequencing Center for Infectious Disease"/>
            <person name="Wu L."/>
            <person name="Ma J."/>
        </authorList>
    </citation>
    <scope>NUCLEOTIDE SEQUENCE [LARGE SCALE GENOMIC DNA]</scope>
    <source>
        <strain evidence="2 3">DT72</strain>
    </source>
</reference>
<protein>
    <submittedName>
        <fullName evidence="2">Uncharacterized protein</fullName>
    </submittedName>
</protein>
<evidence type="ECO:0000256" key="1">
    <source>
        <dbReference type="SAM" id="MobiDB-lite"/>
    </source>
</evidence>
<evidence type="ECO:0000313" key="3">
    <source>
        <dbReference type="Proteomes" id="UP001596407"/>
    </source>
</evidence>
<evidence type="ECO:0000313" key="2">
    <source>
        <dbReference type="EMBL" id="MFC7079067.1"/>
    </source>
</evidence>
<gene>
    <name evidence="2" type="ORF">ACFQJ6_01870</name>
</gene>